<sequence>MAERVYCIHRLPIEQVNGNSYIVVSGGDVIVVDTGVPGNAERILKETNSLGGAKISAIILTHYHLDHSGSAADLSAATGAKVYVHEADAPFVSGRERPPFPPTVPKETLSAYSYMKPVEPDVLLRDGDIVFGFRVIHVPGHTPGSIALHDGRALFAGDNINVRDGAIQGSPAPYDWDNAKAKESLGRLLELEFDVLLPGHGPPVVGNASEKVRRSLGR</sequence>
<dbReference type="InterPro" id="IPR050855">
    <property type="entry name" value="NDM-1-like"/>
</dbReference>
<dbReference type="InterPro" id="IPR001279">
    <property type="entry name" value="Metallo-B-lactamas"/>
</dbReference>
<dbReference type="KEGG" id="ccai:NAS2_1007"/>
<dbReference type="Gene3D" id="3.60.15.10">
    <property type="entry name" value="Ribonuclease Z/Hydroxyacylglutathione hydrolase-like"/>
    <property type="match status" value="1"/>
</dbReference>
<dbReference type="GeneID" id="55584820"/>
<gene>
    <name evidence="2" type="ORF">NAS2_1007</name>
</gene>
<dbReference type="SMART" id="SM00849">
    <property type="entry name" value="Lactamase_B"/>
    <property type="match status" value="1"/>
</dbReference>
<dbReference type="InterPro" id="IPR036866">
    <property type="entry name" value="RibonucZ/Hydroxyglut_hydro"/>
</dbReference>
<organism evidence="2 3">
    <name type="scientific">Conexivisphaera calida</name>
    <dbReference type="NCBI Taxonomy" id="1874277"/>
    <lineage>
        <taxon>Archaea</taxon>
        <taxon>Nitrososphaerota</taxon>
        <taxon>Conexivisphaeria</taxon>
        <taxon>Conexivisphaerales</taxon>
        <taxon>Conexivisphaeraceae</taxon>
        <taxon>Conexivisphaera</taxon>
    </lineage>
</organism>
<dbReference type="PANTHER" id="PTHR42951:SF17">
    <property type="entry name" value="METALLO-BETA-LACTAMASE DOMAIN-CONTAINING PROTEIN"/>
    <property type="match status" value="1"/>
</dbReference>
<accession>A0A4P2VCR3</accession>
<feature type="domain" description="Metallo-beta-lactamase" evidence="1">
    <location>
        <begin position="17"/>
        <end position="200"/>
    </location>
</feature>
<name>A0A4P2VCR3_9ARCH</name>
<dbReference type="RefSeq" id="WP_269473716.1">
    <property type="nucleotide sequence ID" value="NZ_AP018732.1"/>
</dbReference>
<evidence type="ECO:0000313" key="3">
    <source>
        <dbReference type="Proteomes" id="UP000509448"/>
    </source>
</evidence>
<dbReference type="AlphaFoldDB" id="A0A4P2VCR3"/>
<evidence type="ECO:0000259" key="1">
    <source>
        <dbReference type="SMART" id="SM00849"/>
    </source>
</evidence>
<dbReference type="Pfam" id="PF00753">
    <property type="entry name" value="Lactamase_B"/>
    <property type="match status" value="1"/>
</dbReference>
<dbReference type="Proteomes" id="UP000509448">
    <property type="component" value="Chromosome"/>
</dbReference>
<reference evidence="2 3" key="1">
    <citation type="journal article" date="2019" name="ISME J.">
        <title>Isolation and characterization of a thermophilic sulfur- and iron-reducing thaumarchaeote from a terrestrial acidic hot spring.</title>
        <authorList>
            <person name="Kato S."/>
            <person name="Itoh T."/>
            <person name="Yuki M."/>
            <person name="Nagamori M."/>
            <person name="Ohnishi M."/>
            <person name="Uematsu K."/>
            <person name="Suzuki K."/>
            <person name="Takashina T."/>
            <person name="Ohkuma M."/>
        </authorList>
    </citation>
    <scope>NUCLEOTIDE SEQUENCE [LARGE SCALE GENOMIC DNA]</scope>
    <source>
        <strain evidence="2 3">NAS-02</strain>
    </source>
</reference>
<proteinExistence type="predicted"/>
<dbReference type="PANTHER" id="PTHR42951">
    <property type="entry name" value="METALLO-BETA-LACTAMASE DOMAIN-CONTAINING"/>
    <property type="match status" value="1"/>
</dbReference>
<dbReference type="SUPFAM" id="SSF56281">
    <property type="entry name" value="Metallo-hydrolase/oxidoreductase"/>
    <property type="match status" value="1"/>
</dbReference>
<evidence type="ECO:0000313" key="2">
    <source>
        <dbReference type="EMBL" id="BBE42396.1"/>
    </source>
</evidence>
<keyword evidence="3" id="KW-1185">Reference proteome</keyword>
<dbReference type="EMBL" id="AP018732">
    <property type="protein sequence ID" value="BBE42396.1"/>
    <property type="molecule type" value="Genomic_DNA"/>
</dbReference>
<protein>
    <recommendedName>
        <fullName evidence="1">Metallo-beta-lactamase domain-containing protein</fullName>
    </recommendedName>
</protein>
<dbReference type="CDD" id="cd07721">
    <property type="entry name" value="yflN-like_MBL-fold"/>
    <property type="match status" value="1"/>
</dbReference>